<dbReference type="SUPFAM" id="SSF56954">
    <property type="entry name" value="Outer membrane efflux proteins (OEP)"/>
    <property type="match status" value="1"/>
</dbReference>
<feature type="region of interest" description="Disordered" evidence="6">
    <location>
        <begin position="39"/>
        <end position="63"/>
    </location>
</feature>
<evidence type="ECO:0000256" key="6">
    <source>
        <dbReference type="SAM" id="MobiDB-lite"/>
    </source>
</evidence>
<accession>A0A3P5WLK9</accession>
<gene>
    <name evidence="7" type="ORF">XINFAN_00415</name>
</gene>
<dbReference type="EMBL" id="UXAW01000033">
    <property type="protein sequence ID" value="VDC20290.1"/>
    <property type="molecule type" value="Genomic_DNA"/>
</dbReference>
<evidence type="ECO:0000256" key="2">
    <source>
        <dbReference type="ARBA" id="ARBA00022452"/>
    </source>
</evidence>
<dbReference type="GO" id="GO:0009279">
    <property type="term" value="C:cell outer membrane"/>
    <property type="evidence" value="ECO:0007669"/>
    <property type="project" value="UniProtKB-SubCell"/>
</dbReference>
<evidence type="ECO:0000256" key="3">
    <source>
        <dbReference type="ARBA" id="ARBA00022692"/>
    </source>
</evidence>
<dbReference type="GO" id="GO:1990281">
    <property type="term" value="C:efflux pump complex"/>
    <property type="evidence" value="ECO:0007669"/>
    <property type="project" value="TreeGrafter"/>
</dbReference>
<evidence type="ECO:0000313" key="8">
    <source>
        <dbReference type="Proteomes" id="UP000277498"/>
    </source>
</evidence>
<name>A0A3P5WLK9_9RHOB</name>
<evidence type="ECO:0000256" key="5">
    <source>
        <dbReference type="ARBA" id="ARBA00023237"/>
    </source>
</evidence>
<evidence type="ECO:0000256" key="4">
    <source>
        <dbReference type="ARBA" id="ARBA00023136"/>
    </source>
</evidence>
<protein>
    <submittedName>
        <fullName evidence="7">Outer membrane efflux protein</fullName>
    </submittedName>
</protein>
<organism evidence="7 8">
    <name type="scientific">Pseudogemmobacter humi</name>
    <dbReference type="NCBI Taxonomy" id="2483812"/>
    <lineage>
        <taxon>Bacteria</taxon>
        <taxon>Pseudomonadati</taxon>
        <taxon>Pseudomonadota</taxon>
        <taxon>Alphaproteobacteria</taxon>
        <taxon>Rhodobacterales</taxon>
        <taxon>Paracoccaceae</taxon>
        <taxon>Pseudogemmobacter</taxon>
    </lineage>
</organism>
<sequence>MDVQIRQAGQARRMIRPVAAPLMAGVILLALSGCLGGPQVSRSADSPADPVTGEGGPGHMNARGEVVSPLIDQLRLRQSVLPKGGSFATVGDAVLSQGRASAEAELRVKRLAARARSKNWLPKLGPDVNLTSLSSIAASLVMDQAIFDRGRRAAERDFAAADVEVAAVSLVADLNKRVYDGLKLYIEAQRAAELAGITEAALTQMAEFERITRIRVEGGLSDGSEYRIVSQRRAEIESTLSSYREGGISARTELAALAGSSFDGLEGISVLPPDSGAPEPLSVLITKGEAARTMAEVAVARSGLLPGIGAGASVAKDGDLSGGLSLDGDILGFGRADSLKALEESEEVARRKVDEARRDSDRRIVALGREIASLAAREQTDGAVIAQMEANISLYTDQYKAGRRSLIELTGQFETLTSMKRDHASLKYQIAVARLEIALMRGVLVDGGSM</sequence>
<proteinExistence type="predicted"/>
<keyword evidence="2" id="KW-1134">Transmembrane beta strand</keyword>
<dbReference type="Proteomes" id="UP000277498">
    <property type="component" value="Unassembled WGS sequence"/>
</dbReference>
<dbReference type="InterPro" id="IPR051906">
    <property type="entry name" value="TolC-like"/>
</dbReference>
<dbReference type="PANTHER" id="PTHR30026">
    <property type="entry name" value="OUTER MEMBRANE PROTEIN TOLC"/>
    <property type="match status" value="1"/>
</dbReference>
<evidence type="ECO:0000256" key="1">
    <source>
        <dbReference type="ARBA" id="ARBA00004442"/>
    </source>
</evidence>
<keyword evidence="4" id="KW-0472">Membrane</keyword>
<reference evidence="7 8" key="1">
    <citation type="submission" date="2018-11" db="EMBL/GenBank/DDBJ databases">
        <authorList>
            <person name="Criscuolo A."/>
        </authorList>
    </citation>
    <scope>NUCLEOTIDE SEQUENCE [LARGE SCALE GENOMIC DNA]</scope>
    <source>
        <strain evidence="7">ACIP111625</strain>
    </source>
</reference>
<comment type="subcellular location">
    <subcellularLocation>
        <location evidence="1">Cell outer membrane</location>
    </subcellularLocation>
</comment>
<dbReference type="PROSITE" id="PS51257">
    <property type="entry name" value="PROKAR_LIPOPROTEIN"/>
    <property type="match status" value="1"/>
</dbReference>
<dbReference type="Gene3D" id="1.20.1600.10">
    <property type="entry name" value="Outer membrane efflux proteins (OEP)"/>
    <property type="match status" value="1"/>
</dbReference>
<dbReference type="GO" id="GO:0015562">
    <property type="term" value="F:efflux transmembrane transporter activity"/>
    <property type="evidence" value="ECO:0007669"/>
    <property type="project" value="InterPro"/>
</dbReference>
<keyword evidence="8" id="KW-1185">Reference proteome</keyword>
<dbReference type="AlphaFoldDB" id="A0A3P5WLK9"/>
<evidence type="ECO:0000313" key="7">
    <source>
        <dbReference type="EMBL" id="VDC20290.1"/>
    </source>
</evidence>
<keyword evidence="5" id="KW-0998">Cell outer membrane</keyword>
<dbReference type="PANTHER" id="PTHR30026:SF22">
    <property type="entry name" value="OUTER MEMBRANE EFFLUX PROTEIN"/>
    <property type="match status" value="1"/>
</dbReference>
<dbReference type="GO" id="GO:0015288">
    <property type="term" value="F:porin activity"/>
    <property type="evidence" value="ECO:0007669"/>
    <property type="project" value="TreeGrafter"/>
</dbReference>
<keyword evidence="3" id="KW-0812">Transmembrane</keyword>